<accession>A0ABT4AHQ4</accession>
<evidence type="ECO:0000313" key="8">
    <source>
        <dbReference type="Proteomes" id="UP001207654"/>
    </source>
</evidence>
<evidence type="ECO:0000313" key="7">
    <source>
        <dbReference type="EMBL" id="MCY1081208.1"/>
    </source>
</evidence>
<evidence type="ECO:0000256" key="3">
    <source>
        <dbReference type="ARBA" id="ARBA00022458"/>
    </source>
</evidence>
<comment type="similarity">
    <text evidence="1">Belongs to the ABC transporter superfamily.</text>
</comment>
<protein>
    <submittedName>
        <fullName evidence="7">ABC transporter ATP-binding protein</fullName>
    </submittedName>
</protein>
<comment type="caution">
    <text evidence="7">The sequence shown here is derived from an EMBL/GenBank/DDBJ whole genome shotgun (WGS) entry which is preliminary data.</text>
</comment>
<dbReference type="SUPFAM" id="SSF52540">
    <property type="entry name" value="P-loop containing nucleoside triphosphate hydrolases"/>
    <property type="match status" value="1"/>
</dbReference>
<dbReference type="InterPro" id="IPR003439">
    <property type="entry name" value="ABC_transporter-like_ATP-bd"/>
</dbReference>
<dbReference type="Gene3D" id="3.40.50.300">
    <property type="entry name" value="P-loop containing nucleotide triphosphate hydrolases"/>
    <property type="match status" value="1"/>
</dbReference>
<keyword evidence="4" id="KW-0547">Nucleotide-binding</keyword>
<dbReference type="PROSITE" id="PS50893">
    <property type="entry name" value="ABC_TRANSPORTER_2"/>
    <property type="match status" value="1"/>
</dbReference>
<dbReference type="SMART" id="SM00382">
    <property type="entry name" value="AAA"/>
    <property type="match status" value="1"/>
</dbReference>
<evidence type="ECO:0000256" key="2">
    <source>
        <dbReference type="ARBA" id="ARBA00022448"/>
    </source>
</evidence>
<evidence type="ECO:0000259" key="6">
    <source>
        <dbReference type="PROSITE" id="PS50893"/>
    </source>
</evidence>
<feature type="domain" description="ABC transporter" evidence="6">
    <location>
        <begin position="7"/>
        <end position="254"/>
    </location>
</feature>
<keyword evidence="5 7" id="KW-0067">ATP-binding</keyword>
<dbReference type="Proteomes" id="UP001207654">
    <property type="component" value="Unassembled WGS sequence"/>
</dbReference>
<organism evidence="7 8">
    <name type="scientific">Archangium lansingense</name>
    <dbReference type="NCBI Taxonomy" id="2995310"/>
    <lineage>
        <taxon>Bacteria</taxon>
        <taxon>Pseudomonadati</taxon>
        <taxon>Myxococcota</taxon>
        <taxon>Myxococcia</taxon>
        <taxon>Myxococcales</taxon>
        <taxon>Cystobacterineae</taxon>
        <taxon>Archangiaceae</taxon>
        <taxon>Archangium</taxon>
    </lineage>
</organism>
<sequence length="257" mass="28112">MPPELEIEVIALEKTYPRPWWSWARLRGRKEAPRTALRGVSFEVRAGEVVALIGPNGAGKSTLLRILSGLLLPGAGSARVASRDVVRERPGCRREVGAALADDRGLSPRLTPRQNLRFYAALYGVPPREVDGRIEELSGVLEARRLMDREVRTLSTGEKARVVMMRALLHRPRVLLLDEVTRSLDPGAARRLRTRLLSDVAARGTAVLFASHDLAEVEAVAHRVLLLDGGRIAASGTFAEVRPAAESVFAAVPREEA</sequence>
<evidence type="ECO:0000256" key="1">
    <source>
        <dbReference type="ARBA" id="ARBA00005417"/>
    </source>
</evidence>
<dbReference type="RefSeq" id="WP_267539813.1">
    <property type="nucleotide sequence ID" value="NZ_JAPNKA010000001.1"/>
</dbReference>
<gene>
    <name evidence="7" type="ORF">OV287_42830</name>
</gene>
<dbReference type="PANTHER" id="PTHR42711">
    <property type="entry name" value="ABC TRANSPORTER ATP-BINDING PROTEIN"/>
    <property type="match status" value="1"/>
</dbReference>
<dbReference type="InterPro" id="IPR003593">
    <property type="entry name" value="AAA+_ATPase"/>
</dbReference>
<name>A0ABT4AHQ4_9BACT</name>
<dbReference type="Pfam" id="PF00005">
    <property type="entry name" value="ABC_tran"/>
    <property type="match status" value="1"/>
</dbReference>
<keyword evidence="2" id="KW-0813">Transport</keyword>
<keyword evidence="8" id="KW-1185">Reference proteome</keyword>
<evidence type="ECO:0000256" key="5">
    <source>
        <dbReference type="ARBA" id="ARBA00022840"/>
    </source>
</evidence>
<reference evidence="7 8" key="1">
    <citation type="submission" date="2022-11" db="EMBL/GenBank/DDBJ databases">
        <title>Minimal conservation of predation-associated metabolite biosynthetic gene clusters underscores biosynthetic potential of Myxococcota including descriptions for ten novel species: Archangium lansinium sp. nov., Myxococcus landrumus sp. nov., Nannocystis bai.</title>
        <authorList>
            <person name="Ahearne A."/>
            <person name="Stevens C."/>
            <person name="Phillips K."/>
        </authorList>
    </citation>
    <scope>NUCLEOTIDE SEQUENCE [LARGE SCALE GENOMIC DNA]</scope>
    <source>
        <strain evidence="7 8">MIWBW</strain>
    </source>
</reference>
<dbReference type="PANTHER" id="PTHR42711:SF5">
    <property type="entry name" value="ABC TRANSPORTER ATP-BINDING PROTEIN NATA"/>
    <property type="match status" value="1"/>
</dbReference>
<evidence type="ECO:0000256" key="4">
    <source>
        <dbReference type="ARBA" id="ARBA00022741"/>
    </source>
</evidence>
<dbReference type="GO" id="GO:0005524">
    <property type="term" value="F:ATP binding"/>
    <property type="evidence" value="ECO:0007669"/>
    <property type="project" value="UniProtKB-KW"/>
</dbReference>
<proteinExistence type="inferred from homology"/>
<keyword evidence="3" id="KW-0536">Nodulation</keyword>
<dbReference type="EMBL" id="JAPNKA010000001">
    <property type="protein sequence ID" value="MCY1081208.1"/>
    <property type="molecule type" value="Genomic_DNA"/>
</dbReference>
<dbReference type="InterPro" id="IPR027417">
    <property type="entry name" value="P-loop_NTPase"/>
</dbReference>
<dbReference type="InterPro" id="IPR050763">
    <property type="entry name" value="ABC_transporter_ATP-binding"/>
</dbReference>